<gene>
    <name evidence="2" type="ORF">C5L30_000557</name>
</gene>
<comment type="caution">
    <text evidence="2">The sequence shown here is derived from an EMBL/GenBank/DDBJ whole genome shotgun (WGS) entry which is preliminary data.</text>
</comment>
<dbReference type="Proteomes" id="UP000295257">
    <property type="component" value="Unassembled WGS sequence"/>
</dbReference>
<dbReference type="OrthoDB" id="9784157at2"/>
<dbReference type="RefSeq" id="WP_010018318.1">
    <property type="nucleotide sequence ID" value="NZ_PUFN01000009.1"/>
</dbReference>
<name>A0A4V3A382_9LACO</name>
<dbReference type="EMBL" id="PUFN01000009">
    <property type="protein sequence ID" value="TDG73618.1"/>
    <property type="molecule type" value="Genomic_DNA"/>
</dbReference>
<evidence type="ECO:0000313" key="3">
    <source>
        <dbReference type="Proteomes" id="UP000295257"/>
    </source>
</evidence>
<feature type="transmembrane region" description="Helical" evidence="1">
    <location>
        <begin position="324"/>
        <end position="343"/>
    </location>
</feature>
<feature type="transmembrane region" description="Helical" evidence="1">
    <location>
        <begin position="138"/>
        <end position="155"/>
    </location>
</feature>
<feature type="transmembrane region" description="Helical" evidence="1">
    <location>
        <begin position="191"/>
        <end position="222"/>
    </location>
</feature>
<feature type="transmembrane region" description="Helical" evidence="1">
    <location>
        <begin position="113"/>
        <end position="132"/>
    </location>
</feature>
<dbReference type="STRING" id="1612.ABB44_02610"/>
<dbReference type="InterPro" id="IPR018580">
    <property type="entry name" value="Uncharacterised_YfhO"/>
</dbReference>
<keyword evidence="1" id="KW-0812">Transmembrane</keyword>
<keyword evidence="1" id="KW-0472">Membrane</keyword>
<evidence type="ECO:0000313" key="2">
    <source>
        <dbReference type="EMBL" id="TDG73618.1"/>
    </source>
</evidence>
<dbReference type="AlphaFoldDB" id="A0A4V3A382"/>
<reference evidence="2 3" key="1">
    <citation type="journal article" date="2019" name="Appl. Microbiol. Biotechnol.">
        <title>Uncovering carbohydrate metabolism through a genotype-phenotype association study of 56 lactic acid bacteria genomes.</title>
        <authorList>
            <person name="Buron-Moles G."/>
            <person name="Chailyan A."/>
            <person name="Dolejs I."/>
            <person name="Forster J."/>
            <person name="Miks M.H."/>
        </authorList>
    </citation>
    <scope>NUCLEOTIDE SEQUENCE [LARGE SCALE GENOMIC DNA]</scope>
    <source>
        <strain evidence="2 3">ATCC 29644</strain>
    </source>
</reference>
<feature type="transmembrane region" description="Helical" evidence="1">
    <location>
        <begin position="167"/>
        <end position="185"/>
    </location>
</feature>
<evidence type="ECO:0008006" key="4">
    <source>
        <dbReference type="Google" id="ProtNLM"/>
    </source>
</evidence>
<keyword evidence="1" id="KW-1133">Transmembrane helix</keyword>
<sequence>MQLSFLKKKSTKKTAVIVFTILLFLLVSFLALYQTQFSHGKIWSYLGTSDDRFHMMRIEGLYHSLQRHQFFPFVNMSFMNGFGYIVNVFYSDLLLYPAAFLRLIGFSSAQTLMGYYLLVNFLTFGISFLCFYKISQKYFNSLVFSFVYTLSTYRLHNLLFRHDLGEVGAFIFLPIAMLGIYEIFYGNRKKWWYLTFGMTAIIYSHAISPILVTMLIIIVGLCQFKEIKKHPKRLLSLGWAALCSLLLSAAYFLPMIEQLRHTKFVLTQSNGILPKGATSFFDMSKWSLNNGLGEPNIGIVLFIAAVVIVLSFTKIKDKAIKDFALIGVILLLCSTKVFPWVILNHTPFKVIQYPWRFDMLVTLLLSIVVASDPLHLFNSKLAKSGLIFFTLLFSISASYRLVQGSPLQFVNQSEYNQLEPFSIGAGQEYLPQGTSLSDLQRMPHKPRITAGKAKISQFKQYGTRLSFDFKNAKNAKVDIPIIAYYGFQSTQSEGKVSSLRVDKRNNNLAQVTINGSGKVVVDYFETMTQKVARRISFLSLLIMVAMIFINKLNLVDFGRIEGLRSKE</sequence>
<feature type="transmembrane region" description="Helical" evidence="1">
    <location>
        <begin position="234"/>
        <end position="253"/>
    </location>
</feature>
<feature type="transmembrane region" description="Helical" evidence="1">
    <location>
        <begin position="531"/>
        <end position="549"/>
    </location>
</feature>
<dbReference type="Pfam" id="PF09586">
    <property type="entry name" value="YfhO"/>
    <property type="match status" value="1"/>
</dbReference>
<feature type="transmembrane region" description="Helical" evidence="1">
    <location>
        <begin position="81"/>
        <end position="101"/>
    </location>
</feature>
<evidence type="ECO:0000256" key="1">
    <source>
        <dbReference type="SAM" id="Phobius"/>
    </source>
</evidence>
<feature type="transmembrane region" description="Helical" evidence="1">
    <location>
        <begin position="295"/>
        <end position="312"/>
    </location>
</feature>
<proteinExistence type="predicted"/>
<accession>A0A4V3A382</accession>
<keyword evidence="3" id="KW-1185">Reference proteome</keyword>
<organism evidence="2 3">
    <name type="scientific">Companilactobacillus farciminis</name>
    <dbReference type="NCBI Taxonomy" id="1612"/>
    <lineage>
        <taxon>Bacteria</taxon>
        <taxon>Bacillati</taxon>
        <taxon>Bacillota</taxon>
        <taxon>Bacilli</taxon>
        <taxon>Lactobacillales</taxon>
        <taxon>Lactobacillaceae</taxon>
        <taxon>Companilactobacillus</taxon>
    </lineage>
</organism>
<feature type="transmembrane region" description="Helical" evidence="1">
    <location>
        <begin position="355"/>
        <end position="374"/>
    </location>
</feature>
<protein>
    <recommendedName>
        <fullName evidence="4">Membrane protein 6-pyruvoyl-tetrahydropterin synthase-related domain-containing protein</fullName>
    </recommendedName>
</protein>